<dbReference type="Proteomes" id="UP000327157">
    <property type="component" value="Chromosome 10"/>
</dbReference>
<proteinExistence type="predicted"/>
<reference evidence="1 2" key="3">
    <citation type="submission" date="2019-11" db="EMBL/GenBank/DDBJ databases">
        <title>A de novo genome assembly of a pear dwarfing rootstock.</title>
        <authorList>
            <person name="Wang F."/>
            <person name="Wang J."/>
            <person name="Li S."/>
            <person name="Zhang Y."/>
            <person name="Fang M."/>
            <person name="Ma L."/>
            <person name="Zhao Y."/>
            <person name="Jiang S."/>
        </authorList>
    </citation>
    <scope>NUCLEOTIDE SEQUENCE [LARGE SCALE GENOMIC DNA]</scope>
    <source>
        <strain evidence="1">S2</strain>
        <tissue evidence="1">Leaf</tissue>
    </source>
</reference>
<organism evidence="1 2">
    <name type="scientific">Pyrus ussuriensis x Pyrus communis</name>
    <dbReference type="NCBI Taxonomy" id="2448454"/>
    <lineage>
        <taxon>Eukaryota</taxon>
        <taxon>Viridiplantae</taxon>
        <taxon>Streptophyta</taxon>
        <taxon>Embryophyta</taxon>
        <taxon>Tracheophyta</taxon>
        <taxon>Spermatophyta</taxon>
        <taxon>Magnoliopsida</taxon>
        <taxon>eudicotyledons</taxon>
        <taxon>Gunneridae</taxon>
        <taxon>Pentapetalae</taxon>
        <taxon>rosids</taxon>
        <taxon>fabids</taxon>
        <taxon>Rosales</taxon>
        <taxon>Rosaceae</taxon>
        <taxon>Amygdaloideae</taxon>
        <taxon>Maleae</taxon>
        <taxon>Pyrus</taxon>
    </lineage>
</organism>
<gene>
    <name evidence="1" type="ORF">D8674_004069</name>
</gene>
<reference evidence="1 2" key="1">
    <citation type="submission" date="2019-09" db="EMBL/GenBank/DDBJ databases">
        <authorList>
            <person name="Ou C."/>
        </authorList>
    </citation>
    <scope>NUCLEOTIDE SEQUENCE [LARGE SCALE GENOMIC DNA]</scope>
    <source>
        <strain evidence="1">S2</strain>
        <tissue evidence="1">Leaf</tissue>
    </source>
</reference>
<keyword evidence="2" id="KW-1185">Reference proteome</keyword>
<accession>A0A5N5FXP8</accession>
<comment type="caution">
    <text evidence="1">The sequence shown here is derived from an EMBL/GenBank/DDBJ whole genome shotgun (WGS) entry which is preliminary data.</text>
</comment>
<evidence type="ECO:0000313" key="2">
    <source>
        <dbReference type="Proteomes" id="UP000327157"/>
    </source>
</evidence>
<dbReference type="EMBL" id="SMOL01000695">
    <property type="protein sequence ID" value="KAB2603064.1"/>
    <property type="molecule type" value="Genomic_DNA"/>
</dbReference>
<protein>
    <submittedName>
        <fullName evidence="1">Transport protein SEC23-like</fullName>
    </submittedName>
</protein>
<evidence type="ECO:0000313" key="1">
    <source>
        <dbReference type="EMBL" id="KAB2603064.1"/>
    </source>
</evidence>
<sequence length="70" mass="7653">METESLRQSGLEKRELLLDHAGVNDENKVQRRGVFFDGEVLVGDEGVMRKEVVAGEAERADPDLGGVIEG</sequence>
<reference evidence="2" key="2">
    <citation type="submission" date="2019-10" db="EMBL/GenBank/DDBJ databases">
        <title>A de novo genome assembly of a pear dwarfing rootstock.</title>
        <authorList>
            <person name="Wang F."/>
            <person name="Wang J."/>
            <person name="Li S."/>
            <person name="Zhang Y."/>
            <person name="Fang M."/>
            <person name="Ma L."/>
            <person name="Zhao Y."/>
            <person name="Jiang S."/>
        </authorList>
    </citation>
    <scope>NUCLEOTIDE SEQUENCE [LARGE SCALE GENOMIC DNA]</scope>
</reference>
<dbReference type="AlphaFoldDB" id="A0A5N5FXP8"/>
<name>A0A5N5FXP8_9ROSA</name>